<accession>A0ABP6V0G7</accession>
<evidence type="ECO:0000259" key="1">
    <source>
        <dbReference type="PROSITE" id="PS50801"/>
    </source>
</evidence>
<comment type="caution">
    <text evidence="2">The sequence shown here is derived from an EMBL/GenBank/DDBJ whole genome shotgun (WGS) entry which is preliminary data.</text>
</comment>
<reference evidence="3" key="1">
    <citation type="journal article" date="2019" name="Int. J. Syst. Evol. Microbiol.">
        <title>The Global Catalogue of Microorganisms (GCM) 10K type strain sequencing project: providing services to taxonomists for standard genome sequencing and annotation.</title>
        <authorList>
            <consortium name="The Broad Institute Genomics Platform"/>
            <consortium name="The Broad Institute Genome Sequencing Center for Infectious Disease"/>
            <person name="Wu L."/>
            <person name="Ma J."/>
        </authorList>
    </citation>
    <scope>NUCLEOTIDE SEQUENCE [LARGE SCALE GENOMIC DNA]</scope>
    <source>
        <strain evidence="3">JCM 17326</strain>
    </source>
</reference>
<dbReference type="Gene3D" id="3.30.750.24">
    <property type="entry name" value="STAS domain"/>
    <property type="match status" value="1"/>
</dbReference>
<dbReference type="SUPFAM" id="SSF52091">
    <property type="entry name" value="SpoIIaa-like"/>
    <property type="match status" value="1"/>
</dbReference>
<dbReference type="PANTHER" id="PTHR33495">
    <property type="entry name" value="ANTI-SIGMA FACTOR ANTAGONIST TM_1081-RELATED-RELATED"/>
    <property type="match status" value="1"/>
</dbReference>
<dbReference type="PROSITE" id="PS50801">
    <property type="entry name" value="STAS"/>
    <property type="match status" value="1"/>
</dbReference>
<dbReference type="InterPro" id="IPR002645">
    <property type="entry name" value="STAS_dom"/>
</dbReference>
<feature type="domain" description="STAS" evidence="1">
    <location>
        <begin position="42"/>
        <end position="121"/>
    </location>
</feature>
<name>A0ABP6V0G7_9ACTN</name>
<organism evidence="2 3">
    <name type="scientific">Nonomuraea rosea</name>
    <dbReference type="NCBI Taxonomy" id="638574"/>
    <lineage>
        <taxon>Bacteria</taxon>
        <taxon>Bacillati</taxon>
        <taxon>Actinomycetota</taxon>
        <taxon>Actinomycetes</taxon>
        <taxon>Streptosporangiales</taxon>
        <taxon>Streptosporangiaceae</taxon>
        <taxon>Nonomuraea</taxon>
    </lineage>
</organism>
<proteinExistence type="predicted"/>
<dbReference type="Pfam" id="PF13466">
    <property type="entry name" value="STAS_2"/>
    <property type="match status" value="1"/>
</dbReference>
<dbReference type="InterPro" id="IPR058548">
    <property type="entry name" value="MlaB-like_STAS"/>
</dbReference>
<evidence type="ECO:0000313" key="2">
    <source>
        <dbReference type="EMBL" id="GAA3525525.1"/>
    </source>
</evidence>
<dbReference type="CDD" id="cd07043">
    <property type="entry name" value="STAS_anti-anti-sigma_factors"/>
    <property type="match status" value="1"/>
</dbReference>
<dbReference type="RefSeq" id="WP_345557302.1">
    <property type="nucleotide sequence ID" value="NZ_BAABDQ010000001.1"/>
</dbReference>
<dbReference type="InterPro" id="IPR036513">
    <property type="entry name" value="STAS_dom_sf"/>
</dbReference>
<gene>
    <name evidence="2" type="ORF">GCM10022419_000250</name>
</gene>
<dbReference type="PANTHER" id="PTHR33495:SF2">
    <property type="entry name" value="ANTI-SIGMA FACTOR ANTAGONIST TM_1081-RELATED"/>
    <property type="match status" value="1"/>
</dbReference>
<keyword evidence="3" id="KW-1185">Reference proteome</keyword>
<protein>
    <recommendedName>
        <fullName evidence="1">STAS domain-containing protein</fullName>
    </recommendedName>
</protein>
<sequence>MNTTDTASALAAMVVPSVIASIPITAADRLLRITPLADRVGLRIEGELDHSTLPALTRALASMTSGDRGFCVDLSGLAFIDTGGLRALVKAAAALHDDGGARVLTLRSAPPQVRRLLKLTGWNHTPGLHLQASARPG</sequence>
<dbReference type="Proteomes" id="UP001500630">
    <property type="component" value="Unassembled WGS sequence"/>
</dbReference>
<evidence type="ECO:0000313" key="3">
    <source>
        <dbReference type="Proteomes" id="UP001500630"/>
    </source>
</evidence>
<dbReference type="EMBL" id="BAABDQ010000001">
    <property type="protein sequence ID" value="GAA3525525.1"/>
    <property type="molecule type" value="Genomic_DNA"/>
</dbReference>